<dbReference type="InterPro" id="IPR001466">
    <property type="entry name" value="Beta-lactam-related"/>
</dbReference>
<feature type="domain" description="Beta-lactamase-related" evidence="2">
    <location>
        <begin position="161"/>
        <end position="464"/>
    </location>
</feature>
<feature type="region of interest" description="Disordered" evidence="1">
    <location>
        <begin position="1"/>
        <end position="33"/>
    </location>
</feature>
<dbReference type="EMBL" id="WIVE01000070">
    <property type="protein sequence ID" value="MQX38094.1"/>
    <property type="molecule type" value="Genomic_DNA"/>
</dbReference>
<dbReference type="SUPFAM" id="SSF56601">
    <property type="entry name" value="beta-lactamase/transpeptidase-like"/>
    <property type="match status" value="1"/>
</dbReference>
<dbReference type="GO" id="GO:0016787">
    <property type="term" value="F:hydrolase activity"/>
    <property type="evidence" value="ECO:0007669"/>
    <property type="project" value="UniProtKB-KW"/>
</dbReference>
<dbReference type="PANTHER" id="PTHR43283:SF3">
    <property type="entry name" value="BETA-LACTAMASE FAMILY PROTEIN (AFU_ORTHOLOGUE AFUA_5G07500)"/>
    <property type="match status" value="1"/>
</dbReference>
<evidence type="ECO:0000313" key="4">
    <source>
        <dbReference type="Proteomes" id="UP000434582"/>
    </source>
</evidence>
<dbReference type="AlphaFoldDB" id="A0A7X2D464"/>
<proteinExistence type="predicted"/>
<protein>
    <submittedName>
        <fullName evidence="3">Serine hydrolase</fullName>
    </submittedName>
</protein>
<sequence>MTHPHDGPARAVRPPPLRSKSDPTATADTDGPAGARLGEILALVETATPATIAEALPGLYTPENLARDTLGRRIGAVMDWRARGGFEVVAITARTPATIEAVVRLRLSDEHWRLAVEVEPDPPHRVAALLLGRAPLPVTGPPASDAAAARAVLDHVARLADADLFSGAVLVGRHGRVLAEGAFGLANRDFSVPNTLGTRFNVASLTKSWTAVAICQLIEAGRLSLDDPLSRFLCYPDRESAERIRIRHLLSHTSGLGTYFNDAFDATPRGRVRDLDDFLALARDDRPAFEPGTAWHYSNIGMILLGKVIEAVTGTDYHSHVTEHVLRAAGMESAGFVELDHVNPGIAVGYHTTWTTDGPVVTNALFEWAVRGAPDGCGYATVRDIWAFAEALRGGRLVSPGMVEAMTRAKPELASPDYGYGFAIHPERALFGHSGGLIGASANLDITRAPDGWVIVVLANDLSMRAPVLKARQIVGVTVPEAEEGRAYLPRAGMTAR</sequence>
<evidence type="ECO:0000313" key="3">
    <source>
        <dbReference type="EMBL" id="MQX38094.1"/>
    </source>
</evidence>
<name>A0A7X2D464_9PROT</name>
<accession>A0A7X2D464</accession>
<dbReference type="OrthoDB" id="5705574at2"/>
<comment type="caution">
    <text evidence="3">The sequence shown here is derived from an EMBL/GenBank/DDBJ whole genome shotgun (WGS) entry which is preliminary data.</text>
</comment>
<keyword evidence="3" id="KW-0378">Hydrolase</keyword>
<dbReference type="InterPro" id="IPR012338">
    <property type="entry name" value="Beta-lactam/transpept-like"/>
</dbReference>
<dbReference type="InterPro" id="IPR050789">
    <property type="entry name" value="Diverse_Enzym_Activities"/>
</dbReference>
<dbReference type="Gene3D" id="3.40.710.10">
    <property type="entry name" value="DD-peptidase/beta-lactamase superfamily"/>
    <property type="match status" value="1"/>
</dbReference>
<reference evidence="3 4" key="1">
    <citation type="submission" date="2019-10" db="EMBL/GenBank/DDBJ databases">
        <title>Draft whole-genome sequence of the purple nonsulfur photosynthetic bacterium Roseospira navarrensis DSM 15114.</title>
        <authorList>
            <person name="Kyndt J.A."/>
            <person name="Meyer T.E."/>
        </authorList>
    </citation>
    <scope>NUCLEOTIDE SEQUENCE [LARGE SCALE GENOMIC DNA]</scope>
    <source>
        <strain evidence="3 4">DSM 15114</strain>
    </source>
</reference>
<evidence type="ECO:0000259" key="2">
    <source>
        <dbReference type="Pfam" id="PF00144"/>
    </source>
</evidence>
<evidence type="ECO:0000256" key="1">
    <source>
        <dbReference type="SAM" id="MobiDB-lite"/>
    </source>
</evidence>
<organism evidence="3 4">
    <name type="scientific">Roseospira navarrensis</name>
    <dbReference type="NCBI Taxonomy" id="140058"/>
    <lineage>
        <taxon>Bacteria</taxon>
        <taxon>Pseudomonadati</taxon>
        <taxon>Pseudomonadota</taxon>
        <taxon>Alphaproteobacteria</taxon>
        <taxon>Rhodospirillales</taxon>
        <taxon>Rhodospirillaceae</taxon>
        <taxon>Roseospira</taxon>
    </lineage>
</organism>
<dbReference type="PANTHER" id="PTHR43283">
    <property type="entry name" value="BETA-LACTAMASE-RELATED"/>
    <property type="match status" value="1"/>
</dbReference>
<dbReference type="Proteomes" id="UP000434582">
    <property type="component" value="Unassembled WGS sequence"/>
</dbReference>
<keyword evidence="4" id="KW-1185">Reference proteome</keyword>
<dbReference type="RefSeq" id="WP_153346210.1">
    <property type="nucleotide sequence ID" value="NZ_WIVE01000070.1"/>
</dbReference>
<dbReference type="Pfam" id="PF00144">
    <property type="entry name" value="Beta-lactamase"/>
    <property type="match status" value="1"/>
</dbReference>
<gene>
    <name evidence="3" type="ORF">GHC57_16375</name>
</gene>
<feature type="compositionally biased region" description="Low complexity" evidence="1">
    <location>
        <begin position="22"/>
        <end position="33"/>
    </location>
</feature>